<dbReference type="SUPFAM" id="SSF51735">
    <property type="entry name" value="NAD(P)-binding Rossmann-fold domains"/>
    <property type="match status" value="1"/>
</dbReference>
<dbReference type="STRING" id="1249552.PS2015_1765"/>
<evidence type="ECO:0000256" key="4">
    <source>
        <dbReference type="ARBA" id="ARBA00031367"/>
    </source>
</evidence>
<evidence type="ECO:0000256" key="1">
    <source>
        <dbReference type="ARBA" id="ARBA00004947"/>
    </source>
</evidence>
<sequence length="308" mass="35602">MKSILLTGATGFLGSHLLECLVEEGYIVTILKRSTSDTWRINHLLDQVRSYDLDNDPLVKVFEEKRIDLIIHLATLYQKDDEVMKVIPMLRSNVNFPTELLEFAIRHKVKHFINTGTFFEYDWSAMPLNEQAPISAFNFYAKTKIGFESILQSYANKIAIVTLRLFSPYGERDNFKLVPSIIDKALRKNVIELSDGLQKLDFIYTKDIVSAYVKSIKYIEGRSIGYETFNIGSGNAISIRDVVSVLEQQLGYTVEKRWGKPSDLNEQIVYADIRKAKNILGWSPKYSIHDGIQRTLEYYKEKFRFENN</sequence>
<reference evidence="7 8" key="1">
    <citation type="submission" date="2015-11" db="EMBL/GenBank/DDBJ databases">
        <authorList>
            <person name="Zhang Y."/>
            <person name="Guo Z."/>
        </authorList>
    </citation>
    <scope>NUCLEOTIDE SEQUENCE [LARGE SCALE GENOMIC DNA]</scope>
    <source>
        <strain evidence="7 8">KCTC 32221</strain>
    </source>
</reference>
<dbReference type="PATRIC" id="fig|1249552.3.peg.1773"/>
<dbReference type="PANTHER" id="PTHR43725:SF53">
    <property type="entry name" value="UDP-ARABINOSE 4-EPIMERASE 1"/>
    <property type="match status" value="1"/>
</dbReference>
<proteinExistence type="inferred from homology"/>
<comment type="pathway">
    <text evidence="1">Carbohydrate metabolism; galactose metabolism.</text>
</comment>
<evidence type="ECO:0000313" key="8">
    <source>
        <dbReference type="Proteomes" id="UP000065641"/>
    </source>
</evidence>
<keyword evidence="8" id="KW-1185">Reference proteome</keyword>
<evidence type="ECO:0000259" key="6">
    <source>
        <dbReference type="Pfam" id="PF01370"/>
    </source>
</evidence>
<dbReference type="Gene3D" id="3.40.50.720">
    <property type="entry name" value="NAD(P)-binding Rossmann-like Domain"/>
    <property type="match status" value="1"/>
</dbReference>
<evidence type="ECO:0000256" key="5">
    <source>
        <dbReference type="ARBA" id="ARBA00033067"/>
    </source>
</evidence>
<organism evidence="7 8">
    <name type="scientific">Pseudohongiella spirulinae</name>
    <dbReference type="NCBI Taxonomy" id="1249552"/>
    <lineage>
        <taxon>Bacteria</taxon>
        <taxon>Pseudomonadati</taxon>
        <taxon>Pseudomonadota</taxon>
        <taxon>Gammaproteobacteria</taxon>
        <taxon>Pseudomonadales</taxon>
        <taxon>Pseudohongiellaceae</taxon>
        <taxon>Pseudohongiella</taxon>
    </lineage>
</organism>
<dbReference type="AlphaFoldDB" id="A0A0S2KEL4"/>
<name>A0A0S2KEL4_9GAMM</name>
<dbReference type="InterPro" id="IPR001509">
    <property type="entry name" value="Epimerase_deHydtase"/>
</dbReference>
<evidence type="ECO:0000256" key="3">
    <source>
        <dbReference type="ARBA" id="ARBA00018569"/>
    </source>
</evidence>
<evidence type="ECO:0000256" key="2">
    <source>
        <dbReference type="ARBA" id="ARBA00007637"/>
    </source>
</evidence>
<dbReference type="PRINTS" id="PR01713">
    <property type="entry name" value="NUCEPIMERASE"/>
</dbReference>
<feature type="domain" description="NAD-dependent epimerase/dehydratase" evidence="6">
    <location>
        <begin position="4"/>
        <end position="232"/>
    </location>
</feature>
<dbReference type="Proteomes" id="UP000065641">
    <property type="component" value="Chromosome"/>
</dbReference>
<dbReference type="KEGG" id="pspi:PS2015_1765"/>
<evidence type="ECO:0000313" key="7">
    <source>
        <dbReference type="EMBL" id="ALO46415.1"/>
    </source>
</evidence>
<accession>A0A0S2KEL4</accession>
<dbReference type="EMBL" id="CP013189">
    <property type="protein sequence ID" value="ALO46415.1"/>
    <property type="molecule type" value="Genomic_DNA"/>
</dbReference>
<dbReference type="Pfam" id="PF01370">
    <property type="entry name" value="Epimerase"/>
    <property type="match status" value="1"/>
</dbReference>
<dbReference type="InterPro" id="IPR036291">
    <property type="entry name" value="NAD(P)-bd_dom_sf"/>
</dbReference>
<protein>
    <recommendedName>
        <fullName evidence="3">UDP-glucose 4-epimerase</fullName>
    </recommendedName>
    <alternativeName>
        <fullName evidence="5">Galactowaldenase</fullName>
    </alternativeName>
    <alternativeName>
        <fullName evidence="4">UDP-galactose 4-epimerase</fullName>
    </alternativeName>
</protein>
<dbReference type="OrthoDB" id="9803010at2"/>
<dbReference type="RefSeq" id="WP_058021857.1">
    <property type="nucleotide sequence ID" value="NZ_CP013189.1"/>
</dbReference>
<comment type="similarity">
    <text evidence="2">Belongs to the NAD(P)-dependent epimerase/dehydratase family.</text>
</comment>
<gene>
    <name evidence="7" type="ORF">PS2015_1765</name>
</gene>
<dbReference type="PANTHER" id="PTHR43725">
    <property type="entry name" value="UDP-GLUCOSE 4-EPIMERASE"/>
    <property type="match status" value="1"/>
</dbReference>